<evidence type="ECO:0000256" key="1">
    <source>
        <dbReference type="ARBA" id="ARBA00006847"/>
    </source>
</evidence>
<evidence type="ECO:0000256" key="8">
    <source>
        <dbReference type="ARBA" id="ARBA00022840"/>
    </source>
</evidence>
<comment type="similarity">
    <text evidence="1">In the N-terminal section; belongs to the CRISPR-associated nuclease Cas3-HD family.</text>
</comment>
<feature type="domain" description="Helicase ATP-binding" evidence="10">
    <location>
        <begin position="255"/>
        <end position="422"/>
    </location>
</feature>
<comment type="similarity">
    <text evidence="2">In the central section; belongs to the CRISPR-associated helicase Cas3 family.</text>
</comment>
<dbReference type="InterPro" id="IPR054712">
    <property type="entry name" value="Cas3-like_dom"/>
</dbReference>
<dbReference type="GO" id="GO:0005524">
    <property type="term" value="F:ATP binding"/>
    <property type="evidence" value="ECO:0007669"/>
    <property type="project" value="UniProtKB-KW"/>
</dbReference>
<dbReference type="InterPro" id="IPR038257">
    <property type="entry name" value="CRISPR-assoc_Cas3_HD_sf"/>
</dbReference>
<dbReference type="SMART" id="SM00487">
    <property type="entry name" value="DEXDc"/>
    <property type="match status" value="1"/>
</dbReference>
<keyword evidence="8" id="KW-0067">ATP-binding</keyword>
<evidence type="ECO:0000256" key="5">
    <source>
        <dbReference type="ARBA" id="ARBA00022741"/>
    </source>
</evidence>
<proteinExistence type="inferred from homology"/>
<dbReference type="InterPro" id="IPR006483">
    <property type="entry name" value="CRISPR-assoc_Cas3_HD"/>
</dbReference>
<evidence type="ECO:0000259" key="10">
    <source>
        <dbReference type="PROSITE" id="PS51192"/>
    </source>
</evidence>
<dbReference type="Gene3D" id="1.10.3210.30">
    <property type="match status" value="1"/>
</dbReference>
<protein>
    <submittedName>
        <fullName evidence="12">Predicted helicases</fullName>
    </submittedName>
</protein>
<dbReference type="InterPro" id="IPR001650">
    <property type="entry name" value="Helicase_C-like"/>
</dbReference>
<keyword evidence="3" id="KW-0540">Nuclease</keyword>
<keyword evidence="7 12" id="KW-0347">Helicase</keyword>
<dbReference type="CDD" id="cd09641">
    <property type="entry name" value="Cas3''_I"/>
    <property type="match status" value="1"/>
</dbReference>
<evidence type="ECO:0000256" key="7">
    <source>
        <dbReference type="ARBA" id="ARBA00022806"/>
    </source>
</evidence>
<keyword evidence="4" id="KW-0479">Metal-binding</keyword>
<feature type="domain" description="HD Cas3-type" evidence="11">
    <location>
        <begin position="22"/>
        <end position="207"/>
    </location>
</feature>
<dbReference type="Gene3D" id="3.40.50.300">
    <property type="entry name" value="P-loop containing nucleotide triphosphate hydrolases"/>
    <property type="match status" value="2"/>
</dbReference>
<dbReference type="NCBIfam" id="TIGR01596">
    <property type="entry name" value="cas3_HD"/>
    <property type="match status" value="1"/>
</dbReference>
<dbReference type="GO" id="GO:0051607">
    <property type="term" value="P:defense response to virus"/>
    <property type="evidence" value="ECO:0007669"/>
    <property type="project" value="UniProtKB-KW"/>
</dbReference>
<keyword evidence="6" id="KW-0378">Hydrolase</keyword>
<dbReference type="NCBIfam" id="TIGR01587">
    <property type="entry name" value="cas3_core"/>
    <property type="match status" value="1"/>
</dbReference>
<keyword evidence="9" id="KW-0051">Antiviral defense</keyword>
<dbReference type="AlphaFoldDB" id="A0A0S6UD55"/>
<dbReference type="Pfam" id="PF22590">
    <property type="entry name" value="Cas3-like_C_2"/>
    <property type="match status" value="1"/>
</dbReference>
<dbReference type="CDD" id="cd17930">
    <property type="entry name" value="DEXHc_cas3"/>
    <property type="match status" value="1"/>
</dbReference>
<dbReference type="GO" id="GO:0004386">
    <property type="term" value="F:helicase activity"/>
    <property type="evidence" value="ECO:0007669"/>
    <property type="project" value="UniProtKB-KW"/>
</dbReference>
<keyword evidence="5" id="KW-0547">Nucleotide-binding</keyword>
<accession>A0A0S6UD55</accession>
<evidence type="ECO:0000256" key="3">
    <source>
        <dbReference type="ARBA" id="ARBA00022722"/>
    </source>
</evidence>
<dbReference type="InterPro" id="IPR027417">
    <property type="entry name" value="P-loop_NTPase"/>
</dbReference>
<evidence type="ECO:0000256" key="6">
    <source>
        <dbReference type="ARBA" id="ARBA00022801"/>
    </source>
</evidence>
<dbReference type="Proteomes" id="UP000063718">
    <property type="component" value="Unassembled WGS sequence"/>
</dbReference>
<dbReference type="InterPro" id="IPR014001">
    <property type="entry name" value="Helicase_ATP-bd"/>
</dbReference>
<evidence type="ECO:0000259" key="11">
    <source>
        <dbReference type="PROSITE" id="PS51643"/>
    </source>
</evidence>
<dbReference type="GO" id="GO:0004518">
    <property type="term" value="F:nuclease activity"/>
    <property type="evidence" value="ECO:0007669"/>
    <property type="project" value="UniProtKB-KW"/>
</dbReference>
<dbReference type="InterPro" id="IPR006474">
    <property type="entry name" value="Helicase_Cas3_CRISPR-ass_core"/>
</dbReference>
<evidence type="ECO:0000256" key="2">
    <source>
        <dbReference type="ARBA" id="ARBA00009046"/>
    </source>
</evidence>
<sequence>MSWRFSRWQEKGCAGLSAGSVESHPGKPLEKHLLCTLDLVKEIVATFALPLSRADEQAILLHDIGKAHPAFQKRLRTGQGKFGHAEPSAALVLNQARDLLCAEAVRRHHSQLQNVGEFIKFWGEWEYEERGRDVIRKLRWWPGAEKIATVIGASISSWLELFPAEPEWEDILYNCVDNYGIGKDKSLVEDWLRLRILYSILVTADRYEAAVGGKINYQQLSIDEARVENFIAGLPERPLSGWREKVRKQVVSHSCLVLDKPGIYTLTLPTGAGKTITGLQVAMEAARRFNASGIIYVLPFVSLVEQNAGIAAQLFDRVREDHHLAYMHNDGEELSLRERFIEFFRYWQEPVVVTTLAKLWEVLYSPRANDTMSFHRLSRAVVILDEPQAIPANCWEGFGKTLELLSSRLGTTFILMTATQPEIATGTELVPEPVSFPEARHELHWMKGPVTIPDAAGFLESQGVLVKDSLIVLNTRQSAILMWIEMKKRGLKPYFLSRWVTPVDRTRTMEELTAKEKLREKRCLVATQVIEAGIDLDFDLVFRDLGPMDSIIQVAGRCNRNCRPQKGQVFITEIVDDNGRSLATYVYDGVLLNQTRLILEKNHDFDEAACRDIVKEYYQNVQEAISNSDLWTNILEGKWGDYLPLFEESSPDEGLLIVDYNGTVADDLAVLQKPVNEAGDKMEALRQKREVFRKLSLQAVPVPVKLLEEWFQRSGSMIIGAGENIIYSAGSGLWVVQGEGIGRVYRRDVGFVPAAVADLLEAE</sequence>
<evidence type="ECO:0000313" key="12">
    <source>
        <dbReference type="EMBL" id="GAF26196.1"/>
    </source>
</evidence>
<dbReference type="EMBL" id="DF238840">
    <property type="protein sequence ID" value="GAF26196.1"/>
    <property type="molecule type" value="Genomic_DNA"/>
</dbReference>
<reference evidence="12" key="1">
    <citation type="journal article" date="2014" name="Gene">
        <title>Genome-guided analysis of transformation efficiency and carbon dioxide assimilation by Moorella thermoacetica Y72.</title>
        <authorList>
            <person name="Tsukahara K."/>
            <person name="Kita A."/>
            <person name="Nakashimada Y."/>
            <person name="Hoshino T."/>
            <person name="Murakami K."/>
        </authorList>
    </citation>
    <scope>NUCLEOTIDE SEQUENCE [LARGE SCALE GENOMIC DNA]</scope>
    <source>
        <strain evidence="12">Y72</strain>
    </source>
</reference>
<dbReference type="PROSITE" id="PS51192">
    <property type="entry name" value="HELICASE_ATP_BIND_1"/>
    <property type="match status" value="1"/>
</dbReference>
<dbReference type="PROSITE" id="PS51643">
    <property type="entry name" value="HD_CAS3"/>
    <property type="match status" value="1"/>
</dbReference>
<dbReference type="SMART" id="SM00490">
    <property type="entry name" value="HELICc"/>
    <property type="match status" value="1"/>
</dbReference>
<organism evidence="12">
    <name type="scientific">Moorella thermoacetica Y72</name>
    <dbReference type="NCBI Taxonomy" id="1325331"/>
    <lineage>
        <taxon>Bacteria</taxon>
        <taxon>Bacillati</taxon>
        <taxon>Bacillota</taxon>
        <taxon>Clostridia</taxon>
        <taxon>Neomoorellales</taxon>
        <taxon>Neomoorellaceae</taxon>
        <taxon>Neomoorella</taxon>
    </lineage>
</organism>
<name>A0A0S6UD55_NEOTH</name>
<dbReference type="InterPro" id="IPR011545">
    <property type="entry name" value="DEAD/DEAH_box_helicase_dom"/>
</dbReference>
<dbReference type="GO" id="GO:0046872">
    <property type="term" value="F:metal ion binding"/>
    <property type="evidence" value="ECO:0007669"/>
    <property type="project" value="UniProtKB-KW"/>
</dbReference>
<dbReference type="SUPFAM" id="SSF52540">
    <property type="entry name" value="P-loop containing nucleoside triphosphate hydrolases"/>
    <property type="match status" value="1"/>
</dbReference>
<gene>
    <name evidence="12" type="ORF">MTY_1535</name>
</gene>
<evidence type="ECO:0000256" key="4">
    <source>
        <dbReference type="ARBA" id="ARBA00022723"/>
    </source>
</evidence>
<dbReference type="GO" id="GO:0016787">
    <property type="term" value="F:hydrolase activity"/>
    <property type="evidence" value="ECO:0007669"/>
    <property type="project" value="UniProtKB-KW"/>
</dbReference>
<evidence type="ECO:0000256" key="9">
    <source>
        <dbReference type="ARBA" id="ARBA00023118"/>
    </source>
</evidence>
<dbReference type="GO" id="GO:0003676">
    <property type="term" value="F:nucleic acid binding"/>
    <property type="evidence" value="ECO:0007669"/>
    <property type="project" value="InterPro"/>
</dbReference>
<dbReference type="Pfam" id="PF00270">
    <property type="entry name" value="DEAD"/>
    <property type="match status" value="1"/>
</dbReference>